<keyword evidence="2" id="KW-1185">Reference proteome</keyword>
<dbReference type="RefSeq" id="WP_232135716.1">
    <property type="nucleotide sequence ID" value="NZ_JAJQKU010000002.1"/>
</dbReference>
<comment type="caution">
    <text evidence="1">The sequence shown here is derived from an EMBL/GenBank/DDBJ whole genome shotgun (WGS) entry which is preliminary data.</text>
</comment>
<reference evidence="1" key="1">
    <citation type="submission" date="2021-12" db="EMBL/GenBank/DDBJ databases">
        <authorList>
            <person name="Ulrich A."/>
        </authorList>
    </citation>
    <scope>NUCLEOTIDE SEQUENCE</scope>
    <source>
        <strain evidence="1">A1P009</strain>
    </source>
</reference>
<accession>A0ABS8UBC9</accession>
<evidence type="ECO:0000313" key="1">
    <source>
        <dbReference type="EMBL" id="MCD9096803.1"/>
    </source>
</evidence>
<proteinExistence type="predicted"/>
<protein>
    <recommendedName>
        <fullName evidence="3">Apea-like HEPN domain-containing protein</fullName>
    </recommendedName>
</protein>
<dbReference type="Proteomes" id="UP001430360">
    <property type="component" value="Unassembled WGS sequence"/>
</dbReference>
<evidence type="ECO:0000313" key="2">
    <source>
        <dbReference type="Proteomes" id="UP001430360"/>
    </source>
</evidence>
<organism evidence="1 2">
    <name type="scientific">Luteimonas fraxinea</name>
    <dbReference type="NCBI Taxonomy" id="2901869"/>
    <lineage>
        <taxon>Bacteria</taxon>
        <taxon>Pseudomonadati</taxon>
        <taxon>Pseudomonadota</taxon>
        <taxon>Gammaproteobacteria</taxon>
        <taxon>Lysobacterales</taxon>
        <taxon>Lysobacteraceae</taxon>
        <taxon>Luteimonas</taxon>
    </lineage>
</organism>
<name>A0ABS8UBC9_9GAMM</name>
<evidence type="ECO:0008006" key="3">
    <source>
        <dbReference type="Google" id="ProtNLM"/>
    </source>
</evidence>
<gene>
    <name evidence="1" type="ORF">LTT95_07585</name>
</gene>
<reference evidence="1" key="2">
    <citation type="journal article" date="2022" name="Syst. Appl. Microbiol.">
        <title>Physiological and genomic characterisation of Luteimonas fraxinea sp. nov., a bacterial species associated with trees tolerant to ash dieback.</title>
        <authorList>
            <person name="Ulrich K."/>
            <person name="Becker R."/>
            <person name="Behrendt U."/>
            <person name="Kube M."/>
            <person name="Schneck V."/>
            <person name="Ulrich A."/>
        </authorList>
    </citation>
    <scope>NUCLEOTIDE SEQUENCE</scope>
    <source>
        <strain evidence="1">A1P009</strain>
    </source>
</reference>
<dbReference type="EMBL" id="JAJQKU010000002">
    <property type="protein sequence ID" value="MCD9096803.1"/>
    <property type="molecule type" value="Genomic_DNA"/>
</dbReference>
<sequence>MKDFGLHLFGKSIVESIFSEMMNPYAHAMAVARCAQSAEILIKARVAQEHPLLIFQSLPKARSCNGFLSVNTLLHEGRSFMYADLPELLWASTGHRISDIDTYNKFGRLRNTITHLGVPDLDLADEAVIFGFLVVEPLVRMFWGEDVISYMENYDCECFEYLQETLERLEIDFSRLER</sequence>